<evidence type="ECO:0000313" key="3">
    <source>
        <dbReference type="Proteomes" id="UP000295718"/>
    </source>
</evidence>
<feature type="domain" description="VTC" evidence="1">
    <location>
        <begin position="9"/>
        <end position="227"/>
    </location>
</feature>
<protein>
    <submittedName>
        <fullName evidence="2">VTC domain-containing protein</fullName>
    </submittedName>
</protein>
<organism evidence="2 3">
    <name type="scientific">Kineothrix alysoides</name>
    <dbReference type="NCBI Taxonomy" id="1469948"/>
    <lineage>
        <taxon>Bacteria</taxon>
        <taxon>Bacillati</taxon>
        <taxon>Bacillota</taxon>
        <taxon>Clostridia</taxon>
        <taxon>Lachnospirales</taxon>
        <taxon>Lachnospiraceae</taxon>
        <taxon>Kineothrix</taxon>
    </lineage>
</organism>
<name>A0A4R1QNV0_9FIRM</name>
<dbReference type="InterPro" id="IPR018966">
    <property type="entry name" value="VTC_domain"/>
</dbReference>
<dbReference type="RefSeq" id="WP_051869931.1">
    <property type="nucleotide sequence ID" value="NZ_JPNB01000003.1"/>
</dbReference>
<dbReference type="Proteomes" id="UP000295718">
    <property type="component" value="Unassembled WGS sequence"/>
</dbReference>
<evidence type="ECO:0000259" key="1">
    <source>
        <dbReference type="Pfam" id="PF09359"/>
    </source>
</evidence>
<dbReference type="STRING" id="1469948.GCA_000732725_04041"/>
<dbReference type="Pfam" id="PF09359">
    <property type="entry name" value="VTC"/>
    <property type="match status" value="1"/>
</dbReference>
<dbReference type="SUPFAM" id="SSF55154">
    <property type="entry name" value="CYTH-like phosphatases"/>
    <property type="match status" value="1"/>
</dbReference>
<dbReference type="CDD" id="cd07750">
    <property type="entry name" value="PolyPPase_VTC_like"/>
    <property type="match status" value="1"/>
</dbReference>
<dbReference type="Gene3D" id="3.20.100.30">
    <property type="entry name" value="VTC, catalytic tunnel domain"/>
    <property type="match status" value="1"/>
</dbReference>
<reference evidence="2 3" key="1">
    <citation type="submission" date="2019-03" db="EMBL/GenBank/DDBJ databases">
        <title>Genomic Encyclopedia of Type Strains, Phase IV (KMG-IV): sequencing the most valuable type-strain genomes for metagenomic binning, comparative biology and taxonomic classification.</title>
        <authorList>
            <person name="Goeker M."/>
        </authorList>
    </citation>
    <scope>NUCLEOTIDE SEQUENCE [LARGE SCALE GENOMIC DNA]</scope>
    <source>
        <strain evidence="2 3">DSM 100556</strain>
    </source>
</reference>
<dbReference type="InterPro" id="IPR042267">
    <property type="entry name" value="VTC_sf"/>
</dbReference>
<dbReference type="AlphaFoldDB" id="A0A4R1QNV0"/>
<comment type="caution">
    <text evidence="2">The sequence shown here is derived from an EMBL/GenBank/DDBJ whole genome shotgun (WGS) entry which is preliminary data.</text>
</comment>
<sequence>MSQYQGTFKRYEKKYLLSENTYKLLKERLEGHMVIDHFGKTTICNIYFDTPDHQLICSSLEKPVYKEKLRLRSYGTPAEGTPVFVELKKKYKGVVYKRREEMELIESEHYLYDNLPAPRTSQIVREIDWFLKFYKNLQPAMYISYNRIAMYGIEDSKLRITFDSDILWREEELHLEAGVWGSPLLKKGQRLMEIKIAGAMPLWLSHMLDELNIYPVSFSKYGRGYQYSRQNIGKKNEFTIRKGEIKYA</sequence>
<evidence type="ECO:0000313" key="2">
    <source>
        <dbReference type="EMBL" id="TCL55459.1"/>
    </source>
</evidence>
<dbReference type="GO" id="GO:0006799">
    <property type="term" value="P:polyphosphate biosynthetic process"/>
    <property type="evidence" value="ECO:0007669"/>
    <property type="project" value="UniProtKB-ARBA"/>
</dbReference>
<keyword evidence="3" id="KW-1185">Reference proteome</keyword>
<dbReference type="OrthoDB" id="185578at2"/>
<dbReference type="EMBL" id="SLUO01000015">
    <property type="protein sequence ID" value="TCL55459.1"/>
    <property type="molecule type" value="Genomic_DNA"/>
</dbReference>
<accession>A0A4R1QNV0</accession>
<proteinExistence type="predicted"/>
<dbReference type="InterPro" id="IPR033469">
    <property type="entry name" value="CYTH-like_dom_sf"/>
</dbReference>
<gene>
    <name evidence="2" type="ORF">EDD76_11592</name>
</gene>